<dbReference type="InterPro" id="IPR025105">
    <property type="entry name" value="DUF4010"/>
</dbReference>
<feature type="transmembrane region" description="Helical" evidence="1">
    <location>
        <begin position="393"/>
        <end position="411"/>
    </location>
</feature>
<feature type="transmembrane region" description="Helical" evidence="1">
    <location>
        <begin position="197"/>
        <end position="219"/>
    </location>
</feature>
<feature type="transmembrane region" description="Helical" evidence="1">
    <location>
        <begin position="56"/>
        <end position="74"/>
    </location>
</feature>
<keyword evidence="1" id="KW-0472">Membrane</keyword>
<dbReference type="PANTHER" id="PTHR39084:SF1">
    <property type="entry name" value="DUF4010 DOMAIN-CONTAINING PROTEIN"/>
    <property type="match status" value="1"/>
</dbReference>
<feature type="transmembrane region" description="Helical" evidence="1">
    <location>
        <begin position="231"/>
        <end position="249"/>
    </location>
</feature>
<gene>
    <name evidence="4" type="ORF">A4R26_02345</name>
</gene>
<evidence type="ECO:0000259" key="2">
    <source>
        <dbReference type="Pfam" id="PF02308"/>
    </source>
</evidence>
<dbReference type="AlphaFoldDB" id="A0A1V9FIZ4"/>
<feature type="domain" description="DUF4010" evidence="3">
    <location>
        <begin position="177"/>
        <end position="385"/>
    </location>
</feature>
<evidence type="ECO:0000259" key="3">
    <source>
        <dbReference type="Pfam" id="PF13194"/>
    </source>
</evidence>
<dbReference type="EMBL" id="LWBP01000188">
    <property type="protein sequence ID" value="OQP58325.1"/>
    <property type="molecule type" value="Genomic_DNA"/>
</dbReference>
<keyword evidence="1" id="KW-1133">Transmembrane helix</keyword>
<dbReference type="Pfam" id="PF02308">
    <property type="entry name" value="MgtC"/>
    <property type="match status" value="1"/>
</dbReference>
<protein>
    <submittedName>
        <fullName evidence="4">Uncharacterized protein</fullName>
    </submittedName>
</protein>
<reference evidence="5" key="1">
    <citation type="submission" date="2016-04" db="EMBL/GenBank/DDBJ databases">
        <authorList>
            <person name="Chen L."/>
            <person name="Zhuang W."/>
            <person name="Wang G."/>
        </authorList>
    </citation>
    <scope>NUCLEOTIDE SEQUENCE [LARGE SCALE GENOMIC DNA]</scope>
    <source>
        <strain evidence="5">208</strain>
    </source>
</reference>
<evidence type="ECO:0000313" key="5">
    <source>
        <dbReference type="Proteomes" id="UP000192276"/>
    </source>
</evidence>
<feature type="transmembrane region" description="Helical" evidence="1">
    <location>
        <begin position="172"/>
        <end position="190"/>
    </location>
</feature>
<keyword evidence="1" id="KW-0812">Transmembrane</keyword>
<feature type="transmembrane region" description="Helical" evidence="1">
    <location>
        <begin position="33"/>
        <end position="50"/>
    </location>
</feature>
<feature type="transmembrane region" description="Helical" evidence="1">
    <location>
        <begin position="6"/>
        <end position="21"/>
    </location>
</feature>
<dbReference type="Proteomes" id="UP000192276">
    <property type="component" value="Unassembled WGS sequence"/>
</dbReference>
<dbReference type="PANTHER" id="PTHR39084">
    <property type="entry name" value="MEMBRANE PROTEIN-RELATED"/>
    <property type="match status" value="1"/>
</dbReference>
<proteinExistence type="predicted"/>
<accession>A0A1V9FIZ4</accession>
<feature type="transmembrane region" description="Helical" evidence="1">
    <location>
        <begin position="139"/>
        <end position="157"/>
    </location>
</feature>
<feature type="transmembrane region" description="Helical" evidence="1">
    <location>
        <begin position="86"/>
        <end position="104"/>
    </location>
</feature>
<feature type="transmembrane region" description="Helical" evidence="1">
    <location>
        <begin position="303"/>
        <end position="321"/>
    </location>
</feature>
<dbReference type="OrthoDB" id="9813718at2"/>
<feature type="domain" description="MgtC/SapB/SrpB/YhiD N-terminal" evidence="2">
    <location>
        <begin position="9"/>
        <end position="129"/>
    </location>
</feature>
<name>A0A1V9FIZ4_9BACT</name>
<feature type="transmembrane region" description="Helical" evidence="1">
    <location>
        <begin position="261"/>
        <end position="283"/>
    </location>
</feature>
<evidence type="ECO:0000256" key="1">
    <source>
        <dbReference type="SAM" id="Phobius"/>
    </source>
</evidence>
<keyword evidence="5" id="KW-1185">Reference proteome</keyword>
<dbReference type="Pfam" id="PF13194">
    <property type="entry name" value="DUF4010"/>
    <property type="match status" value="1"/>
</dbReference>
<comment type="caution">
    <text evidence="4">The sequence shown here is derived from an EMBL/GenBank/DDBJ whole genome shotgun (WGS) entry which is preliminary data.</text>
</comment>
<feature type="transmembrane region" description="Helical" evidence="1">
    <location>
        <begin position="361"/>
        <end position="386"/>
    </location>
</feature>
<organism evidence="4 5">
    <name type="scientific">Niastella populi</name>
    <dbReference type="NCBI Taxonomy" id="550983"/>
    <lineage>
        <taxon>Bacteria</taxon>
        <taxon>Pseudomonadati</taxon>
        <taxon>Bacteroidota</taxon>
        <taxon>Chitinophagia</taxon>
        <taxon>Chitinophagales</taxon>
        <taxon>Chitinophagaceae</taxon>
        <taxon>Niastella</taxon>
    </lineage>
</organism>
<dbReference type="InterPro" id="IPR049177">
    <property type="entry name" value="MgtC_SapB_SrpB_YhiD_N"/>
</dbReference>
<sequence length="413" mass="44420">MENNPFLLLGISLGLGLLVGLQREYASSKTAGIRTFPLITLTGTICGLLAKALDGWIIVAGFLGVISLLVIGNSQKIRTKQEGSGITTEAAVLLMYALGAYLVFGEPIVAVVLTGVTTVLLHFKTSLHGWVKKIGEQDLRAIMQFILISMVILPVLPNTSYDLYNVLNPRDIWLMVVLIVAISLCGYFAYKLFGDKVGALMGGILGGLISSTATTVSYAKIAARNVTGSNFAAFVILTASTVSLVRVLIEIRIVSPPFFMKLAFPLIAELAVMIILTAIFSIQQHNGDFEMQEQKNPADLKNAVMFGLLYAIIRFLSAAANDKFGNEGLYVVSILSGLTDMDAITLSTAKMTDQKNIEAALGWKLILIAFLSNLMFKGGMAMIIGGRVLGKKIAFLFGIAILTGLAILFIWPS</sequence>
<evidence type="ECO:0000313" key="4">
    <source>
        <dbReference type="EMBL" id="OQP58325.1"/>
    </source>
</evidence>